<dbReference type="PANTHER" id="PTHR34129">
    <property type="entry name" value="BLR1139 PROTEIN"/>
    <property type="match status" value="1"/>
</dbReference>
<evidence type="ECO:0000313" key="2">
    <source>
        <dbReference type="Proteomes" id="UP000262379"/>
    </source>
</evidence>
<reference evidence="2" key="1">
    <citation type="submission" date="2018-08" db="EMBL/GenBank/DDBJ databases">
        <authorList>
            <person name="Im W.T."/>
        </authorList>
    </citation>
    <scope>NUCLEOTIDE SEQUENCE [LARGE SCALE GENOMIC DNA]</scope>
    <source>
        <strain evidence="2">LA-28</strain>
    </source>
</reference>
<organism evidence="1 2">
    <name type="scientific">Mesorhizobium denitrificans</name>
    <dbReference type="NCBI Taxonomy" id="2294114"/>
    <lineage>
        <taxon>Bacteria</taxon>
        <taxon>Pseudomonadati</taxon>
        <taxon>Pseudomonadota</taxon>
        <taxon>Alphaproteobacteria</taxon>
        <taxon>Hyphomicrobiales</taxon>
        <taxon>Phyllobacteriaceae</taxon>
        <taxon>Mesorhizobium</taxon>
    </lineage>
</organism>
<keyword evidence="2" id="KW-1185">Reference proteome</keyword>
<sequence>MNATIYKIVPQSLWREAEASGYFAGSPVDLADGYIHFSTREQAAETAAKHFVGQSDLLLAAIDTAALAGRLKYEPSRGGALFPHLYEKLDLRAVKWVQPLPLGPDGRHIFPPLED</sequence>
<dbReference type="Pfam" id="PF06108">
    <property type="entry name" value="DUF952"/>
    <property type="match status" value="1"/>
</dbReference>
<name>A0A371XCY8_9HYPH</name>
<dbReference type="PANTHER" id="PTHR34129:SF1">
    <property type="entry name" value="DUF952 DOMAIN-CONTAINING PROTEIN"/>
    <property type="match status" value="1"/>
</dbReference>
<protein>
    <submittedName>
        <fullName evidence="1">DUF952 domain-containing protein</fullName>
    </submittedName>
</protein>
<comment type="caution">
    <text evidence="1">The sequence shown here is derived from an EMBL/GenBank/DDBJ whole genome shotgun (WGS) entry which is preliminary data.</text>
</comment>
<dbReference type="RefSeq" id="WP_116624360.1">
    <property type="nucleotide sequence ID" value="NZ_QURN01000009.1"/>
</dbReference>
<dbReference type="EMBL" id="QURN01000009">
    <property type="protein sequence ID" value="RFC67109.1"/>
    <property type="molecule type" value="Genomic_DNA"/>
</dbReference>
<dbReference type="Gene3D" id="3.20.170.20">
    <property type="entry name" value="Protein of unknown function DUF952"/>
    <property type="match status" value="1"/>
</dbReference>
<dbReference type="InterPro" id="IPR009297">
    <property type="entry name" value="DUF952"/>
</dbReference>
<dbReference type="Proteomes" id="UP000262379">
    <property type="component" value="Unassembled WGS sequence"/>
</dbReference>
<dbReference type="AlphaFoldDB" id="A0A371XCY8"/>
<gene>
    <name evidence="1" type="ORF">DY251_13150</name>
</gene>
<proteinExistence type="predicted"/>
<dbReference type="SUPFAM" id="SSF56399">
    <property type="entry name" value="ADP-ribosylation"/>
    <property type="match status" value="1"/>
</dbReference>
<accession>A0A371XCY8</accession>
<evidence type="ECO:0000313" key="1">
    <source>
        <dbReference type="EMBL" id="RFC67109.1"/>
    </source>
</evidence>